<feature type="region of interest" description="Disordered" evidence="1">
    <location>
        <begin position="1"/>
        <end position="21"/>
    </location>
</feature>
<feature type="compositionally biased region" description="Polar residues" evidence="1">
    <location>
        <begin position="419"/>
        <end position="428"/>
    </location>
</feature>
<keyword evidence="4" id="KW-1185">Reference proteome</keyword>
<feature type="domain" description="Serine/threonine-protein kinase WNK CCTL2" evidence="2">
    <location>
        <begin position="212"/>
        <end position="275"/>
    </location>
</feature>
<accession>A0ABP0FYL4</accession>
<organism evidence="3 4">
    <name type="scientific">Clavelina lepadiformis</name>
    <name type="common">Light-bulb sea squirt</name>
    <name type="synonym">Ascidia lepadiformis</name>
    <dbReference type="NCBI Taxonomy" id="159417"/>
    <lineage>
        <taxon>Eukaryota</taxon>
        <taxon>Metazoa</taxon>
        <taxon>Chordata</taxon>
        <taxon>Tunicata</taxon>
        <taxon>Ascidiacea</taxon>
        <taxon>Aplousobranchia</taxon>
        <taxon>Clavelinidae</taxon>
        <taxon>Clavelina</taxon>
    </lineage>
</organism>
<feature type="compositionally biased region" description="Polar residues" evidence="1">
    <location>
        <begin position="388"/>
        <end position="409"/>
    </location>
</feature>
<feature type="region of interest" description="Disordered" evidence="1">
    <location>
        <begin position="44"/>
        <end position="83"/>
    </location>
</feature>
<evidence type="ECO:0000313" key="4">
    <source>
        <dbReference type="Proteomes" id="UP001642483"/>
    </source>
</evidence>
<feature type="compositionally biased region" description="Basic residues" evidence="1">
    <location>
        <begin position="454"/>
        <end position="463"/>
    </location>
</feature>
<proteinExistence type="predicted"/>
<dbReference type="EMBL" id="CAWYQH010000098">
    <property type="protein sequence ID" value="CAK8684682.1"/>
    <property type="molecule type" value="Genomic_DNA"/>
</dbReference>
<evidence type="ECO:0000256" key="1">
    <source>
        <dbReference type="SAM" id="MobiDB-lite"/>
    </source>
</evidence>
<sequence>MNQSPLRQPCDKSNSLESSKSLTLQSADFELNLSSNSMESLQEANLVDSAADHKKEVYDDGTRDRSGKKLKNYKKPRCPRKNQTRQNKLRVIRIKIGGLDSKRNTLMAEAATGNCEIKPSKKSHEGAEERQKGDYEQTLTIECQLRVQGQVRVEQRRSPHLKIKGLSKVKGNQLEVQCLISTYKFKTVIFKVRAEQRRSPHLKIIRLSKNEDNQLEVECLISAYKFRTVSFKFIIDEDTPDYIAGEMKQANFLKGNHKKFFKAEIRRVCGKTKTKIKSRNTDMEKLKPDTSCPESSYLPISPVPVLAADSKTKSGDIPAPETHFEEMKAAENSFNIEPSRPALGDAITFEKKAKSFMDSPTPVISHPAKDNPVDMASPKQKNDLDYESFSSQSILSVSDRNGNNPQAFSQHAEVEHQGKQTMSSNNNQSPSLIVDHKKEVYNNGTGDRSGNDHKVHKKPPLPKKNCARQRKLRIILIKVGAVDEKRNTLMTDGVTGNSEIETSEKSLVGAEERQKDGYEQRLIIECQLRIQGQEDYNFNVDLNVESASDVANRLILQNVLLEEDRCNFIKRLTTIYDKVRAEQRRSPQLKIIRLSKNEDNQVEVECLISTYNFKTVTFKFIVDEDTPDYIAGEMMQENFLKENHKEFFKAEIRRVCVEAKKKYIKQKH</sequence>
<feature type="region of interest" description="Disordered" evidence="1">
    <location>
        <begin position="442"/>
        <end position="463"/>
    </location>
</feature>
<gene>
    <name evidence="3" type="ORF">CVLEPA_LOCUS15661</name>
</gene>
<feature type="domain" description="Serine/threonine-protein kinase WNK CCTL2" evidence="2">
    <location>
        <begin position="598"/>
        <end position="662"/>
    </location>
</feature>
<dbReference type="Proteomes" id="UP001642483">
    <property type="component" value="Unassembled WGS sequence"/>
</dbReference>
<comment type="caution">
    <text evidence="3">The sequence shown here is derived from an EMBL/GenBank/DDBJ whole genome shotgun (WGS) entry which is preliminary data.</text>
</comment>
<feature type="region of interest" description="Disordered" evidence="1">
    <location>
        <begin position="358"/>
        <end position="428"/>
    </location>
</feature>
<dbReference type="Pfam" id="PF24889">
    <property type="entry name" value="CCTL2_WNK"/>
    <property type="match status" value="2"/>
</dbReference>
<feature type="compositionally biased region" description="Basic residues" evidence="1">
    <location>
        <begin position="68"/>
        <end position="83"/>
    </location>
</feature>
<evidence type="ECO:0000259" key="2">
    <source>
        <dbReference type="Pfam" id="PF24889"/>
    </source>
</evidence>
<dbReference type="Gene3D" id="3.10.20.90">
    <property type="entry name" value="Phosphatidylinositol 3-kinase Catalytic Subunit, Chain A, domain 1"/>
    <property type="match status" value="1"/>
</dbReference>
<protein>
    <recommendedName>
        <fullName evidence="2">Serine/threonine-protein kinase WNK CCTL2 domain-containing protein</fullName>
    </recommendedName>
</protein>
<feature type="compositionally biased region" description="Basic and acidic residues" evidence="1">
    <location>
        <begin position="50"/>
        <end position="67"/>
    </location>
</feature>
<name>A0ABP0FYL4_CLALP</name>
<dbReference type="InterPro" id="IPR056865">
    <property type="entry name" value="CCTL2_WNK"/>
</dbReference>
<evidence type="ECO:0000313" key="3">
    <source>
        <dbReference type="EMBL" id="CAK8684682.1"/>
    </source>
</evidence>
<reference evidence="3 4" key="1">
    <citation type="submission" date="2024-02" db="EMBL/GenBank/DDBJ databases">
        <authorList>
            <person name="Daric V."/>
            <person name="Darras S."/>
        </authorList>
    </citation>
    <scope>NUCLEOTIDE SEQUENCE [LARGE SCALE GENOMIC DNA]</scope>
</reference>